<dbReference type="Proteomes" id="UP000429484">
    <property type="component" value="Unassembled WGS sequence"/>
</dbReference>
<dbReference type="AlphaFoldDB" id="A0A222I2V9"/>
<protein>
    <submittedName>
        <fullName evidence="1">Uncharacterized protein</fullName>
    </submittedName>
</protein>
<gene>
    <name evidence="1" type="ORF">GHK53_19250</name>
    <name evidence="2" type="ORF">GHK53_19735</name>
</gene>
<proteinExistence type="predicted"/>
<dbReference type="EMBL" id="WISR01000163">
    <property type="protein sequence ID" value="MQW34957.1"/>
    <property type="molecule type" value="Genomic_DNA"/>
</dbReference>
<reference evidence="1 3" key="1">
    <citation type="journal article" date="2013" name="Genome Biol.">
        <title>Comparative genomics of the core and accessory genomes of 48 Sinorhizobium strains comprising five genospecies.</title>
        <authorList>
            <person name="Sugawara M."/>
            <person name="Epstein B."/>
            <person name="Badgley B.D."/>
            <person name="Unno T."/>
            <person name="Xu L."/>
            <person name="Reese J."/>
            <person name="Gyaneshwar P."/>
            <person name="Denny R."/>
            <person name="Mudge J."/>
            <person name="Bharti A.K."/>
            <person name="Farmer A.D."/>
            <person name="May G.D."/>
            <person name="Woodward J.E."/>
            <person name="Medigue C."/>
            <person name="Vallenet D."/>
            <person name="Lajus A."/>
            <person name="Rouy Z."/>
            <person name="Martinez-Vaz B."/>
            <person name="Tiffin P."/>
            <person name="Young N.D."/>
            <person name="Sadowsky M.J."/>
        </authorList>
    </citation>
    <scope>NUCLEOTIDE SEQUENCE [LARGE SCALE GENOMIC DNA]</scope>
    <source>
        <strain evidence="1 3">N6B1</strain>
    </source>
</reference>
<evidence type="ECO:0000313" key="1">
    <source>
        <dbReference type="EMBL" id="MQW34872.1"/>
    </source>
</evidence>
<accession>A0A222I2V9</accession>
<organism evidence="1 3">
    <name type="scientific">Rhizobium meliloti</name>
    <name type="common">Ensifer meliloti</name>
    <name type="synonym">Sinorhizobium meliloti</name>
    <dbReference type="NCBI Taxonomy" id="382"/>
    <lineage>
        <taxon>Bacteria</taxon>
        <taxon>Pseudomonadati</taxon>
        <taxon>Pseudomonadota</taxon>
        <taxon>Alphaproteobacteria</taxon>
        <taxon>Hyphomicrobiales</taxon>
        <taxon>Rhizobiaceae</taxon>
        <taxon>Sinorhizobium/Ensifer group</taxon>
        <taxon>Sinorhizobium</taxon>
    </lineage>
</organism>
<evidence type="ECO:0000313" key="3">
    <source>
        <dbReference type="Proteomes" id="UP000429484"/>
    </source>
</evidence>
<dbReference type="EMBL" id="WISR01000162">
    <property type="protein sequence ID" value="MQW34872.1"/>
    <property type="molecule type" value="Genomic_DNA"/>
</dbReference>
<evidence type="ECO:0000313" key="2">
    <source>
        <dbReference type="EMBL" id="MQW34957.1"/>
    </source>
</evidence>
<reference evidence="1" key="2">
    <citation type="submission" date="2019-10" db="EMBL/GenBank/DDBJ databases">
        <authorList>
            <person name="Sugawara M."/>
            <person name="Epstein B."/>
            <person name="Badgley B."/>
            <person name="Unno T."/>
            <person name="Xu L."/>
            <person name="Reese J."/>
            <person name="Gyaneshwar P."/>
            <person name="Denny R."/>
            <person name="Mudege J."/>
            <person name="Bharti A."/>
            <person name="Farmer A."/>
            <person name="May G."/>
            <person name="Woodward J."/>
            <person name="Medigue C."/>
            <person name="Vallenet D."/>
            <person name="Lajus A."/>
            <person name="Rouy Z."/>
            <person name="Martinez-Vaz B."/>
            <person name="Tiffin P."/>
            <person name="Young N."/>
            <person name="Sadowsky M."/>
        </authorList>
    </citation>
    <scope>NUCLEOTIDE SEQUENCE</scope>
    <source>
        <strain evidence="1">N6B1</strain>
    </source>
</reference>
<name>A0A222I2V9_RHIML</name>
<comment type="caution">
    <text evidence="1">The sequence shown here is derived from an EMBL/GenBank/DDBJ whole genome shotgun (WGS) entry which is preliminary data.</text>
</comment>
<sequence>MPFAPSLTASQVRERRNSAHFAVSFARARSYGSTNRRKPGLVVVFKLAH</sequence>